<gene>
    <name evidence="2" type="ORF">CYLTODRAFT_256706</name>
</gene>
<dbReference type="EMBL" id="KN880437">
    <property type="protein sequence ID" value="KIY73230.1"/>
    <property type="molecule type" value="Genomic_DNA"/>
</dbReference>
<protein>
    <submittedName>
        <fullName evidence="2">Uncharacterized protein</fullName>
    </submittedName>
</protein>
<feature type="region of interest" description="Disordered" evidence="1">
    <location>
        <begin position="393"/>
        <end position="414"/>
    </location>
</feature>
<keyword evidence="3" id="KW-1185">Reference proteome</keyword>
<feature type="compositionally biased region" description="Polar residues" evidence="1">
    <location>
        <begin position="1199"/>
        <end position="1209"/>
    </location>
</feature>
<dbReference type="OrthoDB" id="3269353at2759"/>
<feature type="region of interest" description="Disordered" evidence="1">
    <location>
        <begin position="1108"/>
        <end position="1233"/>
    </location>
</feature>
<proteinExistence type="predicted"/>
<evidence type="ECO:0000256" key="1">
    <source>
        <dbReference type="SAM" id="MobiDB-lite"/>
    </source>
</evidence>
<feature type="compositionally biased region" description="Polar residues" evidence="1">
    <location>
        <begin position="158"/>
        <end position="168"/>
    </location>
</feature>
<name>A0A0D7BSL6_9AGAR</name>
<feature type="region of interest" description="Disordered" evidence="1">
    <location>
        <begin position="144"/>
        <end position="168"/>
    </location>
</feature>
<organism evidence="2 3">
    <name type="scientific">Cylindrobasidium torrendii FP15055 ss-10</name>
    <dbReference type="NCBI Taxonomy" id="1314674"/>
    <lineage>
        <taxon>Eukaryota</taxon>
        <taxon>Fungi</taxon>
        <taxon>Dikarya</taxon>
        <taxon>Basidiomycota</taxon>
        <taxon>Agaricomycotina</taxon>
        <taxon>Agaricomycetes</taxon>
        <taxon>Agaricomycetidae</taxon>
        <taxon>Agaricales</taxon>
        <taxon>Marasmiineae</taxon>
        <taxon>Physalacriaceae</taxon>
        <taxon>Cylindrobasidium</taxon>
    </lineage>
</organism>
<feature type="region of interest" description="Disordered" evidence="1">
    <location>
        <begin position="1245"/>
        <end position="1274"/>
    </location>
</feature>
<evidence type="ECO:0000313" key="3">
    <source>
        <dbReference type="Proteomes" id="UP000054007"/>
    </source>
</evidence>
<dbReference type="STRING" id="1314674.A0A0D7BSL6"/>
<feature type="region of interest" description="Disordered" evidence="1">
    <location>
        <begin position="1020"/>
        <end position="1074"/>
    </location>
</feature>
<evidence type="ECO:0000313" key="2">
    <source>
        <dbReference type="EMBL" id="KIY73230.1"/>
    </source>
</evidence>
<feature type="compositionally biased region" description="Low complexity" evidence="1">
    <location>
        <begin position="397"/>
        <end position="408"/>
    </location>
</feature>
<sequence>MYGQLTAIAREFNFPSTAGVCLYLHHVDNGVSYTPRISDEVWAQLWPAMTDGTGQETTKSPICGRVEFDIDTQVARWYTAWLGTTHRPTAPVAHPYGEHTRGASQTTFATAEEEQSQEIEVPTLRQRPSYIRNVPKKLSLVNRMETRSPTPKPAPAPTEQTSSKTLSPITQVEEPITARHDRDLQNRVQSWRASARLSPTPLAATGQISLEPANMPNSVLLEDVFNINALPSEDEPLRLEDFQWSISSRGPPSDDMESIASPSYLPSVHLDRRAEGSVCLTPSVCTSFGPSDYTLSPLSEPSFRLPSPDIAFRMYEDMPTTPTTATSWGPASPSPSFDWFARVESDAVSVDLGGRMMLSPPMTATTATSWGPGSWPPSPVQLFSRPPSVDLGARAMSSRPATPSTATSWGAPESWPASPVYASRPASVDLGARGQFSCPPTPSTATSWGAPLEFPPSPLAYSRVPTPDPTGRYYDPEVALDLDALRRQWEDDEEEGTGSIYSDYEEDVPAERPWQHVWPYRGTSEIQGDAVPVESVYGDEAAQASMDLSVQPPQEDFVSQQSESMYEDEDAQLEVSSEKPWQHVWPYGSVGSQVQQDEQIPREMVMVSQDLDIPVLDDLPSNNASVKPMPTPIAMTLPYPAMNIYPAVYPGNLDEIYGPPVPAPIAPRLIAPAVTSRPVSSPAAAYPSFILYPAVYPCFDLYPALLTVAAPRRRKSLATQMSTTPVCKTWIVPASVCVRYPVFDLYPALYPSFNLYPAPAGTMGGIIASRRTRSIVLRPVNLTAICYPFLDIYPSLDGQHLKQPSASLMTRPRKQVIVAKITLHDIVYPVLTIYPALDGADEPVPSASRMTVAAAVKSSQARKTHQELHKEVLKTGAMQPKAYKSHARLHDEVLAAGLMRFDTRKSHEQLHNEVVAVGMPYRPSKSHLQLHDEMLASGKLQMHAPAPIPAPVVVREPMSLPVQPIATSPLDDDFDFVMETVWPPTLARDTLAPAELPKRASTPLSDYAEEVVVMQTAVRTRVGSNASPPQRPSPPPRPVSRTPPKRSPPPVPTRPSWTLNHSQTPSISEIPTTPPSIREAAAGVAQTNGVPLAGDSSPPLRVRSRLSGSITVPAPPPAPTRGLPPVVSEPQAASLPARPIPRTPRDVNASPVGRLSSRISMFETSASNPPTRTMSTHYSRPSLSSRPSLEEPRPSGPLRSSSMRVQTQPLERPLMRSQTSAGSSLRPLRKRDSLVLQRVNAINSGADEHPGVDLNDFPSVPAAQVPLHSRYGSR</sequence>
<dbReference type="AlphaFoldDB" id="A0A0D7BSL6"/>
<accession>A0A0D7BSL6</accession>
<reference evidence="2 3" key="1">
    <citation type="journal article" date="2015" name="Fungal Genet. Biol.">
        <title>Evolution of novel wood decay mechanisms in Agaricales revealed by the genome sequences of Fistulina hepatica and Cylindrobasidium torrendii.</title>
        <authorList>
            <person name="Floudas D."/>
            <person name="Held B.W."/>
            <person name="Riley R."/>
            <person name="Nagy L.G."/>
            <person name="Koehler G."/>
            <person name="Ransdell A.S."/>
            <person name="Younus H."/>
            <person name="Chow J."/>
            <person name="Chiniquy J."/>
            <person name="Lipzen A."/>
            <person name="Tritt A."/>
            <person name="Sun H."/>
            <person name="Haridas S."/>
            <person name="LaButti K."/>
            <person name="Ohm R.A."/>
            <person name="Kues U."/>
            <person name="Blanchette R.A."/>
            <person name="Grigoriev I.V."/>
            <person name="Minto R.E."/>
            <person name="Hibbett D.S."/>
        </authorList>
    </citation>
    <scope>NUCLEOTIDE SEQUENCE [LARGE SCALE GENOMIC DNA]</scope>
    <source>
        <strain evidence="2 3">FP15055 ss-10</strain>
    </source>
</reference>
<feature type="compositionally biased region" description="Low complexity" evidence="1">
    <location>
        <begin position="1064"/>
        <end position="1074"/>
    </location>
</feature>
<feature type="compositionally biased region" description="Pro residues" evidence="1">
    <location>
        <begin position="1029"/>
        <end position="1038"/>
    </location>
</feature>
<dbReference type="Proteomes" id="UP000054007">
    <property type="component" value="Unassembled WGS sequence"/>
</dbReference>
<feature type="compositionally biased region" description="Polar residues" evidence="1">
    <location>
        <begin position="1157"/>
        <end position="1178"/>
    </location>
</feature>